<sequence length="144" mass="15419">MSARLTAADGPGPDRGAGDAPVRRLTVLSDPHCPLCRHLRGWLERQRQLVPLEFVDVDSPAARSRFPLLDHRRAQAEITVIGDGGQVYEGPAAWIACLWALDAYRATAHRLSTPTGAPLARAAVLAAAKGRGALSRRRGGGGRR</sequence>
<name>A0A2X0IUB7_9ACTN</name>
<dbReference type="Proteomes" id="UP000248889">
    <property type="component" value="Unassembled WGS sequence"/>
</dbReference>
<keyword evidence="3" id="KW-1185">Reference proteome</keyword>
<comment type="caution">
    <text evidence="2">The sequence shown here is derived from an EMBL/GenBank/DDBJ whole genome shotgun (WGS) entry which is preliminary data.</text>
</comment>
<evidence type="ECO:0000313" key="2">
    <source>
        <dbReference type="EMBL" id="RAG81146.1"/>
    </source>
</evidence>
<dbReference type="AlphaFoldDB" id="A0A2X0IUB7"/>
<gene>
    <name evidence="2" type="ORF">DN069_34510</name>
</gene>
<dbReference type="Pfam" id="PF04134">
    <property type="entry name" value="DCC1-like"/>
    <property type="match status" value="1"/>
</dbReference>
<reference evidence="2 3" key="1">
    <citation type="submission" date="2018-06" db="EMBL/GenBank/DDBJ databases">
        <title>Streptacidiphilus pinicola sp. nov., isolated from pine grove soil.</title>
        <authorList>
            <person name="Roh S.G."/>
            <person name="Park S."/>
            <person name="Kim M.-K."/>
            <person name="Yun B.-R."/>
            <person name="Park J."/>
            <person name="Kim M.J."/>
            <person name="Kim Y.S."/>
            <person name="Kim S.B."/>
        </authorList>
    </citation>
    <scope>NUCLEOTIDE SEQUENCE [LARGE SCALE GENOMIC DNA]</scope>
    <source>
        <strain evidence="2 3">MMS16-CNU450</strain>
    </source>
</reference>
<dbReference type="OrthoDB" id="277004at2"/>
<dbReference type="RefSeq" id="WP_111507192.1">
    <property type="nucleotide sequence ID" value="NZ_QKYN01000176.1"/>
</dbReference>
<evidence type="ECO:0000313" key="3">
    <source>
        <dbReference type="Proteomes" id="UP000248889"/>
    </source>
</evidence>
<dbReference type="GO" id="GO:0015035">
    <property type="term" value="F:protein-disulfide reductase activity"/>
    <property type="evidence" value="ECO:0007669"/>
    <property type="project" value="InterPro"/>
</dbReference>
<evidence type="ECO:0000256" key="1">
    <source>
        <dbReference type="SAM" id="MobiDB-lite"/>
    </source>
</evidence>
<dbReference type="EMBL" id="QKYN01000176">
    <property type="protein sequence ID" value="RAG81146.1"/>
    <property type="molecule type" value="Genomic_DNA"/>
</dbReference>
<accession>A0A2X0IUB7</accession>
<protein>
    <submittedName>
        <fullName evidence="2">DUF393 domain-containing protein</fullName>
    </submittedName>
</protein>
<proteinExistence type="predicted"/>
<organism evidence="2 3">
    <name type="scientific">Streptacidiphilus pinicola</name>
    <dbReference type="NCBI Taxonomy" id="2219663"/>
    <lineage>
        <taxon>Bacteria</taxon>
        <taxon>Bacillati</taxon>
        <taxon>Actinomycetota</taxon>
        <taxon>Actinomycetes</taxon>
        <taxon>Kitasatosporales</taxon>
        <taxon>Streptomycetaceae</taxon>
        <taxon>Streptacidiphilus</taxon>
    </lineage>
</organism>
<feature type="region of interest" description="Disordered" evidence="1">
    <location>
        <begin position="1"/>
        <end position="21"/>
    </location>
</feature>
<feature type="non-terminal residue" evidence="2">
    <location>
        <position position="144"/>
    </location>
</feature>
<dbReference type="InterPro" id="IPR007263">
    <property type="entry name" value="DCC1-like"/>
</dbReference>